<name>A0A834Y6C2_APHGI</name>
<comment type="caution">
    <text evidence="1">The sequence shown here is derived from an EMBL/GenBank/DDBJ whole genome shotgun (WGS) entry which is preliminary data.</text>
</comment>
<dbReference type="EMBL" id="JACMRX010000001">
    <property type="protein sequence ID" value="KAF7998622.1"/>
    <property type="molecule type" value="Genomic_DNA"/>
</dbReference>
<organism evidence="1 2">
    <name type="scientific">Aphidius gifuensis</name>
    <name type="common">Parasitoid wasp</name>
    <dbReference type="NCBI Taxonomy" id="684658"/>
    <lineage>
        <taxon>Eukaryota</taxon>
        <taxon>Metazoa</taxon>
        <taxon>Ecdysozoa</taxon>
        <taxon>Arthropoda</taxon>
        <taxon>Hexapoda</taxon>
        <taxon>Insecta</taxon>
        <taxon>Pterygota</taxon>
        <taxon>Neoptera</taxon>
        <taxon>Endopterygota</taxon>
        <taxon>Hymenoptera</taxon>
        <taxon>Apocrita</taxon>
        <taxon>Ichneumonoidea</taxon>
        <taxon>Braconidae</taxon>
        <taxon>Aphidiinae</taxon>
        <taxon>Aphidius</taxon>
    </lineage>
</organism>
<reference evidence="1 2" key="1">
    <citation type="submission" date="2020-08" db="EMBL/GenBank/DDBJ databases">
        <title>Aphidius gifuensis genome sequencing and assembly.</title>
        <authorList>
            <person name="Du Z."/>
        </authorList>
    </citation>
    <scope>NUCLEOTIDE SEQUENCE [LARGE SCALE GENOMIC DNA]</scope>
    <source>
        <strain evidence="1">YNYX2018</strain>
        <tissue evidence="1">Adults</tissue>
    </source>
</reference>
<evidence type="ECO:0000313" key="1">
    <source>
        <dbReference type="EMBL" id="KAF7998622.1"/>
    </source>
</evidence>
<keyword evidence="2" id="KW-1185">Reference proteome</keyword>
<dbReference type="Proteomes" id="UP000639338">
    <property type="component" value="Unassembled WGS sequence"/>
</dbReference>
<evidence type="ECO:0000313" key="2">
    <source>
        <dbReference type="Proteomes" id="UP000639338"/>
    </source>
</evidence>
<dbReference type="OrthoDB" id="7700898at2759"/>
<dbReference type="AlphaFoldDB" id="A0A834Y6C2"/>
<sequence length="237" mass="28191">MKLDHETMIARLHETFDLVRVNLAKAYTNQEKNYRKKHREWRPRVGDKVRVLLHLLSKAIDGINAKLMPKYSEIYKVVKILSPVRVMVSNSQGENPGKKVSIGGVYVNSMNNIEDKNKEQRQKLKSKTLLSECHHYSRLRVMKKMTKKVEDEKKIIYNKCLAIKENEFNEFESKKEIEVQEYIEIKKKINKSVHQNNNNKHREYKEYKLEKKAELLKNSEIIKELEIEKPIEKKKNN</sequence>
<protein>
    <submittedName>
        <fullName evidence="1">Uncharacterized protein</fullName>
    </submittedName>
</protein>
<accession>A0A834Y6C2</accession>
<gene>
    <name evidence="1" type="ORF">HCN44_011030</name>
</gene>
<proteinExistence type="predicted"/>